<proteinExistence type="predicted"/>
<dbReference type="Pfam" id="PF01048">
    <property type="entry name" value="PNP_UDP_1"/>
    <property type="match status" value="1"/>
</dbReference>
<dbReference type="InterPro" id="IPR000845">
    <property type="entry name" value="Nucleoside_phosphorylase_d"/>
</dbReference>
<reference evidence="8" key="1">
    <citation type="submission" date="2019-04" db="EMBL/GenBank/DDBJ databases">
        <title>Friends and foes A comparative genomics studyof 23 Aspergillus species from section Flavi.</title>
        <authorList>
            <consortium name="DOE Joint Genome Institute"/>
            <person name="Kjaerbolling I."/>
            <person name="Vesth T."/>
            <person name="Frisvad J.C."/>
            <person name="Nybo J.L."/>
            <person name="Theobald S."/>
            <person name="Kildgaard S."/>
            <person name="Isbrandt T."/>
            <person name="Kuo A."/>
            <person name="Sato A."/>
            <person name="Lyhne E.K."/>
            <person name="Kogle M.E."/>
            <person name="Wiebenga A."/>
            <person name="Kun R.S."/>
            <person name="Lubbers R.J."/>
            <person name="Makela M.R."/>
            <person name="Barry K."/>
            <person name="Chovatia M."/>
            <person name="Clum A."/>
            <person name="Daum C."/>
            <person name="Haridas S."/>
            <person name="He G."/>
            <person name="LaButti K."/>
            <person name="Lipzen A."/>
            <person name="Mondo S."/>
            <person name="Riley R."/>
            <person name="Salamov A."/>
            <person name="Simmons B.A."/>
            <person name="Magnuson J.K."/>
            <person name="Henrissat B."/>
            <person name="Mortensen U.H."/>
            <person name="Larsen T.O."/>
            <person name="Devries R.P."/>
            <person name="Grigoriev I.V."/>
            <person name="Machida M."/>
            <person name="Baker S.E."/>
            <person name="Andersen M.R."/>
        </authorList>
    </citation>
    <scope>NUCLEOTIDE SEQUENCE [LARGE SCALE GENOMIC DNA]</scope>
    <source>
        <strain evidence="8">CBS 130015</strain>
    </source>
</reference>
<dbReference type="Pfam" id="PF00023">
    <property type="entry name" value="Ank"/>
    <property type="match status" value="2"/>
</dbReference>
<feature type="repeat" description="ANK" evidence="3">
    <location>
        <begin position="1031"/>
        <end position="1063"/>
    </location>
</feature>
<feature type="repeat" description="ANK" evidence="3">
    <location>
        <begin position="1202"/>
        <end position="1234"/>
    </location>
</feature>
<feature type="repeat" description="ANK" evidence="3">
    <location>
        <begin position="1065"/>
        <end position="1097"/>
    </location>
</feature>
<dbReference type="PANTHER" id="PTHR24171">
    <property type="entry name" value="ANKYRIN REPEAT DOMAIN-CONTAINING PROTEIN 39-RELATED"/>
    <property type="match status" value="1"/>
</dbReference>
<sequence length="1293" mass="144961">MTVSNPPTDRSQFGVGIICALPLEATAVSALFDTEWDSHPYGKAVGDTNAYSTGSIGRHNVVLVHMAGMGKIAAATAAANLRASFEGVQLAIVVGVCGAIPHRKQPDMEIHLGDVIISEGLVQYDFGRRYSSNQFARKDTPRDNLPRPSPEIRAVLAKLQVEQGRRALHERTLGHLSDLREKLYGITTYPEATEDKLFEPIYRHKHHVAWSCVDCAKNDDVCNSAIKLTCDHLQCDESNLVPRQRLSEPFKPAIHFGLIASGDTVMKSGVDRDSIAARDQVIAFEMEGAGVWELFRSVLVIKAACDYADSHKSKNWQGYAAATAAAATKGFLEYWTISPRVESSWSLPQDIGSEATKSSAQKQKETNFLKSLRKSPYRDRKDRNPDRIAGTCEWFAGHCLFQTWEQSRSSTLLWVSADPGCGKSVLAKHLVDTVLPADRRTICYFFFKDDFEDQRSITTALCCILSQLFEARRDLLSEGILEQFEIQGDNFTNSFTELWDTLITTTETHKAGEVIILLDAIDECEDEGRILLEQALCKFYGRKRDSNLKFLLTTRPYGKIKRGLRPLDIPELPVIHLSGESDAEMHKISAEIEIFVRERVRNIRAKLRLGHEEQQLLLERLLQIPNRTYLWAQLTLELIESEVDIDKRRIVDATTNLPNSVYDAYERILSKSRNSEQAKKLLHIIVGAARPLTVQEMGVALRLQESHRSCLDLDIIPEERFRDTIRDLCGLFVTILDSRLYLIHQTAKEFLIQGASRNSLQRTYDTFEWRHSLSPQQSHHILFRICVWFLQLREVELAPLDAETDLRMYVDAYPLLDYAATFWTLHLQGAHINADTIMPLLQRLCDTGLKDSPLWFKIYWFNTHWEIPRDFTALMIASYFGLDPVVKELLDDYKGDLDFVDSKHERSALSWAAERGSIGVVKLLLKGRRRSFIGIYVPSGKAWNGHLEVVSLLLRKGAAINAIDEFGATPLLYATYNAKKPVVDLLLAQGAKTHSGEDIIMAFCSAAGKGQEPVMRLLLENGTDPNARRSDGRNLISWAASHGHKAALTLLIESGADINRGDYENGQTAIHHAIKYGHKAAVGLLVEYGADLKLGDKNGQTPLHFATSIGEHDIVQILLNKDSQPPLELTDDVHMWTPLICAAAHGYVRIVRLLLDSGADIEANDLRCGRTPLSWAARKGHDAVAELLLNRGAELESLDSFSHRTPLSWAAFSGYEAVAKILLERGAFIEHRDHPHRFTPLLLAVRNGHQAVVKLLLDKGANPKAKDMHGLTPLFLALTNNHKAAILLLLERL</sequence>
<accession>A0A5N6VNW7</accession>
<dbReference type="Pfam" id="PF24883">
    <property type="entry name" value="NPHP3_N"/>
    <property type="match status" value="1"/>
</dbReference>
<evidence type="ECO:0000256" key="1">
    <source>
        <dbReference type="ARBA" id="ARBA00022737"/>
    </source>
</evidence>
<feature type="domain" description="Nucleoside phosphorylase" evidence="4">
    <location>
        <begin position="15"/>
        <end position="162"/>
    </location>
</feature>
<dbReference type="InterPro" id="IPR027417">
    <property type="entry name" value="P-loop_NTPase"/>
</dbReference>
<dbReference type="Pfam" id="PF22939">
    <property type="entry name" value="WHD_GPIID"/>
    <property type="match status" value="1"/>
</dbReference>
<dbReference type="InterPro" id="IPR056884">
    <property type="entry name" value="NPHP3-like_N"/>
</dbReference>
<feature type="repeat" description="ANK" evidence="3">
    <location>
        <begin position="1236"/>
        <end position="1268"/>
    </location>
</feature>
<dbReference type="Gene3D" id="3.40.50.300">
    <property type="entry name" value="P-loop containing nucleotide triphosphate hydrolases"/>
    <property type="match status" value="1"/>
</dbReference>
<evidence type="ECO:0000313" key="7">
    <source>
        <dbReference type="EMBL" id="KAE8310141.1"/>
    </source>
</evidence>
<dbReference type="SUPFAM" id="SSF48403">
    <property type="entry name" value="Ankyrin repeat"/>
    <property type="match status" value="2"/>
</dbReference>
<feature type="repeat" description="ANK" evidence="3">
    <location>
        <begin position="1134"/>
        <end position="1166"/>
    </location>
</feature>
<dbReference type="Gene3D" id="3.40.50.1580">
    <property type="entry name" value="Nucleoside phosphorylase domain"/>
    <property type="match status" value="1"/>
</dbReference>
<dbReference type="SUPFAM" id="SSF52540">
    <property type="entry name" value="P-loop containing nucleoside triphosphate hydrolases"/>
    <property type="match status" value="1"/>
</dbReference>
<dbReference type="Proteomes" id="UP000325433">
    <property type="component" value="Unassembled WGS sequence"/>
</dbReference>
<evidence type="ECO:0008006" key="9">
    <source>
        <dbReference type="Google" id="ProtNLM"/>
    </source>
</evidence>
<feature type="domain" description="Nephrocystin 3-like N-terminal" evidence="6">
    <location>
        <begin position="390"/>
        <end position="555"/>
    </location>
</feature>
<feature type="repeat" description="ANK" evidence="3">
    <location>
        <begin position="966"/>
        <end position="998"/>
    </location>
</feature>
<protein>
    <recommendedName>
        <fullName evidence="9">Ankyrin repeat-containing domain protein</fullName>
    </recommendedName>
</protein>
<evidence type="ECO:0000259" key="6">
    <source>
        <dbReference type="Pfam" id="PF24883"/>
    </source>
</evidence>
<dbReference type="PRINTS" id="PR01415">
    <property type="entry name" value="ANKYRIN"/>
</dbReference>
<dbReference type="Pfam" id="PF13637">
    <property type="entry name" value="Ank_4"/>
    <property type="match status" value="1"/>
</dbReference>
<evidence type="ECO:0000259" key="5">
    <source>
        <dbReference type="Pfam" id="PF22939"/>
    </source>
</evidence>
<dbReference type="PANTHER" id="PTHR24171:SF9">
    <property type="entry name" value="ANKYRIN REPEAT DOMAIN-CONTAINING PROTEIN 39"/>
    <property type="match status" value="1"/>
</dbReference>
<dbReference type="InterPro" id="IPR036770">
    <property type="entry name" value="Ankyrin_rpt-contain_sf"/>
</dbReference>
<name>A0A5N6VNW7_9EURO</name>
<dbReference type="SUPFAM" id="SSF53167">
    <property type="entry name" value="Purine and uridine phosphorylases"/>
    <property type="match status" value="1"/>
</dbReference>
<feature type="repeat" description="ANK" evidence="3">
    <location>
        <begin position="1098"/>
        <end position="1124"/>
    </location>
</feature>
<organism evidence="7 8">
    <name type="scientific">Aspergillus transmontanensis</name>
    <dbReference type="NCBI Taxonomy" id="1034304"/>
    <lineage>
        <taxon>Eukaryota</taxon>
        <taxon>Fungi</taxon>
        <taxon>Dikarya</taxon>
        <taxon>Ascomycota</taxon>
        <taxon>Pezizomycotina</taxon>
        <taxon>Eurotiomycetes</taxon>
        <taxon>Eurotiomycetidae</taxon>
        <taxon>Eurotiales</taxon>
        <taxon>Aspergillaceae</taxon>
        <taxon>Aspergillus</taxon>
        <taxon>Aspergillus subgen. Circumdati</taxon>
    </lineage>
</organism>
<dbReference type="GO" id="GO:0009116">
    <property type="term" value="P:nucleoside metabolic process"/>
    <property type="evidence" value="ECO:0007669"/>
    <property type="project" value="InterPro"/>
</dbReference>
<evidence type="ECO:0000313" key="8">
    <source>
        <dbReference type="Proteomes" id="UP000325433"/>
    </source>
</evidence>
<dbReference type="Pfam" id="PF12796">
    <property type="entry name" value="Ank_2"/>
    <property type="match status" value="4"/>
</dbReference>
<dbReference type="InterPro" id="IPR035994">
    <property type="entry name" value="Nucleoside_phosphorylase_sf"/>
</dbReference>
<dbReference type="GO" id="GO:0085020">
    <property type="term" value="P:protein K6-linked ubiquitination"/>
    <property type="evidence" value="ECO:0007669"/>
    <property type="project" value="TreeGrafter"/>
</dbReference>
<dbReference type="InterPro" id="IPR054471">
    <property type="entry name" value="GPIID_WHD"/>
</dbReference>
<feature type="repeat" description="ANK" evidence="3">
    <location>
        <begin position="1168"/>
        <end position="1200"/>
    </location>
</feature>
<dbReference type="InterPro" id="IPR002110">
    <property type="entry name" value="Ankyrin_rpt"/>
</dbReference>
<evidence type="ECO:0000256" key="3">
    <source>
        <dbReference type="PROSITE-ProRule" id="PRU00023"/>
    </source>
</evidence>
<gene>
    <name evidence="7" type="ORF">BDV41DRAFT_400766</name>
</gene>
<keyword evidence="1" id="KW-0677">Repeat</keyword>
<evidence type="ECO:0000259" key="4">
    <source>
        <dbReference type="Pfam" id="PF01048"/>
    </source>
</evidence>
<dbReference type="Gene3D" id="1.25.40.20">
    <property type="entry name" value="Ankyrin repeat-containing domain"/>
    <property type="match status" value="4"/>
</dbReference>
<keyword evidence="2 3" id="KW-0040">ANK repeat</keyword>
<evidence type="ECO:0000256" key="2">
    <source>
        <dbReference type="ARBA" id="ARBA00023043"/>
    </source>
</evidence>
<dbReference type="SMART" id="SM00248">
    <property type="entry name" value="ANK"/>
    <property type="match status" value="13"/>
</dbReference>
<keyword evidence="8" id="KW-1185">Reference proteome</keyword>
<dbReference type="PROSITE" id="PS50088">
    <property type="entry name" value="ANK_REPEAT"/>
    <property type="match status" value="8"/>
</dbReference>
<dbReference type="PROSITE" id="PS50297">
    <property type="entry name" value="ANK_REP_REGION"/>
    <property type="match status" value="8"/>
</dbReference>
<dbReference type="GO" id="GO:0004842">
    <property type="term" value="F:ubiquitin-protein transferase activity"/>
    <property type="evidence" value="ECO:0007669"/>
    <property type="project" value="TreeGrafter"/>
</dbReference>
<dbReference type="EMBL" id="ML738357">
    <property type="protein sequence ID" value="KAE8310141.1"/>
    <property type="molecule type" value="Genomic_DNA"/>
</dbReference>
<feature type="domain" description="GPI inositol-deacylase winged helix" evidence="5">
    <location>
        <begin position="665"/>
        <end position="754"/>
    </location>
</feature>